<dbReference type="InterPro" id="IPR036291">
    <property type="entry name" value="NAD(P)-bd_dom_sf"/>
</dbReference>
<dbReference type="SUPFAM" id="SSF51735">
    <property type="entry name" value="NAD(P)-binding Rossmann-fold domains"/>
    <property type="match status" value="1"/>
</dbReference>
<dbReference type="InterPro" id="IPR050425">
    <property type="entry name" value="NAD(P)_dehydrat-like"/>
</dbReference>
<comment type="similarity">
    <text evidence="2">Belongs to the NAD(P)-dependent epimerase/dehydratase family. Dihydroflavonol-4-reductase subfamily.</text>
</comment>
<evidence type="ECO:0000256" key="2">
    <source>
        <dbReference type="ARBA" id="ARBA00023445"/>
    </source>
</evidence>
<dbReference type="CDD" id="cd05227">
    <property type="entry name" value="AR_SDR_e"/>
    <property type="match status" value="1"/>
</dbReference>
<evidence type="ECO:0000313" key="5">
    <source>
        <dbReference type="Proteomes" id="UP000236731"/>
    </source>
</evidence>
<dbReference type="FunFam" id="3.40.50.720:FF:000336">
    <property type="entry name" value="Aldehyde reductase"/>
    <property type="match status" value="1"/>
</dbReference>
<dbReference type="PANTHER" id="PTHR10366">
    <property type="entry name" value="NAD DEPENDENT EPIMERASE/DEHYDRATASE"/>
    <property type="match status" value="1"/>
</dbReference>
<feature type="domain" description="NAD-dependent epimerase/dehydratase" evidence="3">
    <location>
        <begin position="9"/>
        <end position="248"/>
    </location>
</feature>
<dbReference type="PANTHER" id="PTHR10366:SF564">
    <property type="entry name" value="STEROL-4-ALPHA-CARBOXYLATE 3-DEHYDROGENASE, DECARBOXYLATING"/>
    <property type="match status" value="1"/>
</dbReference>
<sequence>MENFINKNVLLTGISGFLGSHTAIALLNKGYRVIGTLRDMNRAESIREVIAQHTPHADRLQFAEAELLDAEVWKSLTKGMDYVVHVASPFPRELPKDENELIVPAKQGTLHVLEAAAANGVKRVVLVSSIAAVVYGKKEAELAKVFTEKDWTDVTNLQDTEPYFRSKTLAEKAAWDFVERTGRGMELVSVLPGAMLGPVLENDYGTSANIVVKILAGKMPAMPHIGFEIVDVRAVAKLLVLSMEAPHADGQRFMATAGPMTMKEIAATLKHHYPNRKISTREMPNFLAKLLAVFEPSLKPVLLDLGKTRKVRGDRAVKELGWNPGSPSDAIISCAKSVLDLKIVQ</sequence>
<dbReference type="RefSeq" id="WP_103905842.1">
    <property type="nucleotide sequence ID" value="NZ_CP049246.1"/>
</dbReference>
<name>A0A1H5WWE1_9SPHI</name>
<dbReference type="InterPro" id="IPR001509">
    <property type="entry name" value="Epimerase_deHydtase"/>
</dbReference>
<evidence type="ECO:0000259" key="3">
    <source>
        <dbReference type="Pfam" id="PF01370"/>
    </source>
</evidence>
<dbReference type="Gene3D" id="3.40.50.720">
    <property type="entry name" value="NAD(P)-binding Rossmann-like Domain"/>
    <property type="match status" value="1"/>
</dbReference>
<keyword evidence="5" id="KW-1185">Reference proteome</keyword>
<dbReference type="EMBL" id="FNUT01000004">
    <property type="protein sequence ID" value="SEG03929.1"/>
    <property type="molecule type" value="Genomic_DNA"/>
</dbReference>
<evidence type="ECO:0000256" key="1">
    <source>
        <dbReference type="ARBA" id="ARBA00023002"/>
    </source>
</evidence>
<keyword evidence="1" id="KW-0560">Oxidoreductase</keyword>
<dbReference type="OrthoDB" id="9778052at2"/>
<organism evidence="4 5">
    <name type="scientific">Sphingobacterium lactis</name>
    <dbReference type="NCBI Taxonomy" id="797291"/>
    <lineage>
        <taxon>Bacteria</taxon>
        <taxon>Pseudomonadati</taxon>
        <taxon>Bacteroidota</taxon>
        <taxon>Sphingobacteriia</taxon>
        <taxon>Sphingobacteriales</taxon>
        <taxon>Sphingobacteriaceae</taxon>
        <taxon>Sphingobacterium</taxon>
    </lineage>
</organism>
<accession>A0A1H5WWE1</accession>
<protein>
    <submittedName>
        <fullName evidence="4">Nucleoside-diphosphate-sugar epimerase</fullName>
    </submittedName>
</protein>
<gene>
    <name evidence="4" type="ORF">SAMN05421877_104194</name>
</gene>
<dbReference type="AlphaFoldDB" id="A0A1H5WWE1"/>
<dbReference type="Pfam" id="PF01370">
    <property type="entry name" value="Epimerase"/>
    <property type="match status" value="1"/>
</dbReference>
<proteinExistence type="inferred from homology"/>
<dbReference type="GO" id="GO:0016616">
    <property type="term" value="F:oxidoreductase activity, acting on the CH-OH group of donors, NAD or NADP as acceptor"/>
    <property type="evidence" value="ECO:0007669"/>
    <property type="project" value="TreeGrafter"/>
</dbReference>
<reference evidence="5" key="1">
    <citation type="submission" date="2016-10" db="EMBL/GenBank/DDBJ databases">
        <authorList>
            <person name="Varghese N."/>
            <person name="Submissions S."/>
        </authorList>
    </citation>
    <scope>NUCLEOTIDE SEQUENCE [LARGE SCALE GENOMIC DNA]</scope>
    <source>
        <strain evidence="5">DSM 22361</strain>
    </source>
</reference>
<evidence type="ECO:0000313" key="4">
    <source>
        <dbReference type="EMBL" id="SEG03929.1"/>
    </source>
</evidence>
<dbReference type="Proteomes" id="UP000236731">
    <property type="component" value="Unassembled WGS sequence"/>
</dbReference>